<keyword evidence="3" id="KW-1185">Reference proteome</keyword>
<evidence type="ECO:0000313" key="3">
    <source>
        <dbReference type="Proteomes" id="UP001638015"/>
    </source>
</evidence>
<dbReference type="Proteomes" id="UP001638015">
    <property type="component" value="Unassembled WGS sequence"/>
</dbReference>
<accession>A0ABW9MY21</accession>
<name>A0ABW9MY21_9FIRM</name>
<reference evidence="2 3" key="1">
    <citation type="journal article" date="2025" name="Anaerobe">
        <title>Description of Anaerococcus kampingiae sp. nov., Anaerococcus groningensis sp. nov., Anaerococcus martiniensis sp. nov., and Anaerococcus cruorum sp. nov., isolated from human clinical specimens.</title>
        <authorList>
            <person name="Boiten K.E."/>
            <person name="Meijer J."/>
            <person name="van Wezel E.M."/>
            <person name="Veloo A.C.M."/>
        </authorList>
    </citation>
    <scope>NUCLEOTIDE SEQUENCE [LARGE SCALE GENOMIC DNA]</scope>
    <source>
        <strain evidence="2 3">ENR1039</strain>
    </source>
</reference>
<feature type="chain" id="PRO_5047150128" description="Lipoprotein" evidence="1">
    <location>
        <begin position="26"/>
        <end position="160"/>
    </location>
</feature>
<dbReference type="EMBL" id="JBGMEH010000008">
    <property type="protein sequence ID" value="MFO3716706.1"/>
    <property type="molecule type" value="Genomic_DNA"/>
</dbReference>
<evidence type="ECO:0000313" key="2">
    <source>
        <dbReference type="EMBL" id="MFO3716706.1"/>
    </source>
</evidence>
<proteinExistence type="predicted"/>
<evidence type="ECO:0008006" key="4">
    <source>
        <dbReference type="Google" id="ProtNLM"/>
    </source>
</evidence>
<organism evidence="2 3">
    <name type="scientific">Anaerococcus cruorum</name>
    <dbReference type="NCBI Taxonomy" id="3115617"/>
    <lineage>
        <taxon>Bacteria</taxon>
        <taxon>Bacillati</taxon>
        <taxon>Bacillota</taxon>
        <taxon>Tissierellia</taxon>
        <taxon>Tissierellales</taxon>
        <taxon>Peptoniphilaceae</taxon>
        <taxon>Anaerococcus</taxon>
    </lineage>
</organism>
<feature type="signal peptide" evidence="1">
    <location>
        <begin position="1"/>
        <end position="25"/>
    </location>
</feature>
<dbReference type="RefSeq" id="WP_410033318.1">
    <property type="nucleotide sequence ID" value="NZ_JBGMEH010000008.1"/>
</dbReference>
<dbReference type="PROSITE" id="PS51257">
    <property type="entry name" value="PROKAR_LIPOPROTEIN"/>
    <property type="match status" value="1"/>
</dbReference>
<protein>
    <recommendedName>
        <fullName evidence="4">Lipoprotein</fullName>
    </recommendedName>
</protein>
<evidence type="ECO:0000256" key="1">
    <source>
        <dbReference type="SAM" id="SignalP"/>
    </source>
</evidence>
<keyword evidence="1" id="KW-0732">Signal</keyword>
<gene>
    <name evidence="2" type="ORF">ACCQ40_08040</name>
</gene>
<sequence>MKGSMMKLKSIIIGFLIAPLLVACSSSPKTMNTSFEEDIVQIDDLEIKLVNHGIIEDKNSLENNQKLNELFNNLETDQLIYLMEVEISSPNFDHTLDFSATDSNGKEIRKDYILLIAGKPEICKVYFVIDKDTEISKFNNIIEKDGKVSIDSFRISYDNN</sequence>
<comment type="caution">
    <text evidence="2">The sequence shown here is derived from an EMBL/GenBank/DDBJ whole genome shotgun (WGS) entry which is preliminary data.</text>
</comment>